<evidence type="ECO:0008006" key="3">
    <source>
        <dbReference type="Google" id="ProtNLM"/>
    </source>
</evidence>
<reference evidence="2" key="1">
    <citation type="submission" date="2017-09" db="EMBL/GenBank/DDBJ databases">
        <title>Depth-based differentiation of microbial function through sediment-hosted aquifers and enrichment of novel symbionts in the deep terrestrial subsurface.</title>
        <authorList>
            <person name="Probst A.J."/>
            <person name="Ladd B."/>
            <person name="Jarett J.K."/>
            <person name="Geller-Mcgrath D.E."/>
            <person name="Sieber C.M.K."/>
            <person name="Emerson J.B."/>
            <person name="Anantharaman K."/>
            <person name="Thomas B.C."/>
            <person name="Malmstrom R."/>
            <person name="Stieglmeier M."/>
            <person name="Klingl A."/>
            <person name="Woyke T."/>
            <person name="Ryan C.M."/>
            <person name="Banfield J.F."/>
        </authorList>
    </citation>
    <scope>NUCLEOTIDE SEQUENCE [LARGE SCALE GENOMIC DNA]</scope>
</reference>
<sequence length="168" mass="19218">MRILIIALLAVFLIVIIPKTAFAQVESAMFINQSLITDQRVVALENFLNKYNSPLEPYAKEFIKAADYYEIDWRLIPSITGIESTFGKYIPYNSYNAYGWNGGDYQFKSWPDSIWHVAEVLKTKYYDRGAKKIPQIARIYAPPSVIWVGAVTHFTTEIEQASNLVPTL</sequence>
<evidence type="ECO:0000313" key="1">
    <source>
        <dbReference type="EMBL" id="PIU03618.1"/>
    </source>
</evidence>
<organism evidence="1 2">
    <name type="scientific">Candidatus Shapirobacteria bacterium CG08_land_8_20_14_0_20_39_18</name>
    <dbReference type="NCBI Taxonomy" id="1974883"/>
    <lineage>
        <taxon>Bacteria</taxon>
        <taxon>Candidatus Shapironibacteriota</taxon>
    </lineage>
</organism>
<dbReference type="AlphaFoldDB" id="A0A2M6XD65"/>
<dbReference type="EMBL" id="PEYO01000013">
    <property type="protein sequence ID" value="PIU03618.1"/>
    <property type="molecule type" value="Genomic_DNA"/>
</dbReference>
<name>A0A2M6XD65_9BACT</name>
<dbReference type="Gene3D" id="1.10.530.10">
    <property type="match status" value="1"/>
</dbReference>
<dbReference type="SUPFAM" id="SSF53955">
    <property type="entry name" value="Lysozyme-like"/>
    <property type="match status" value="1"/>
</dbReference>
<gene>
    <name evidence="1" type="ORF">COT44_02385</name>
</gene>
<evidence type="ECO:0000313" key="2">
    <source>
        <dbReference type="Proteomes" id="UP000228996"/>
    </source>
</evidence>
<dbReference type="Proteomes" id="UP000228996">
    <property type="component" value="Unassembled WGS sequence"/>
</dbReference>
<proteinExistence type="predicted"/>
<accession>A0A2M6XD65</accession>
<comment type="caution">
    <text evidence="1">The sequence shown here is derived from an EMBL/GenBank/DDBJ whole genome shotgun (WGS) entry which is preliminary data.</text>
</comment>
<dbReference type="InterPro" id="IPR023346">
    <property type="entry name" value="Lysozyme-like_dom_sf"/>
</dbReference>
<protein>
    <recommendedName>
        <fullName evidence="3">Mannosyl-glycoprotein endo-beta-N-acetylglucosamidase-like domain-containing protein</fullName>
    </recommendedName>
</protein>